<evidence type="ECO:0000256" key="6">
    <source>
        <dbReference type="ARBA" id="ARBA00022840"/>
    </source>
</evidence>
<comment type="caution">
    <text evidence="10">The sequence shown here is derived from an EMBL/GenBank/DDBJ whole genome shotgun (WGS) entry which is preliminary data.</text>
</comment>
<dbReference type="Proteomes" id="UP000600080">
    <property type="component" value="Unassembled WGS sequence"/>
</dbReference>
<sequence length="511" mass="53522">MHDAPDRSPPPRPGPEPLVRIRGVGKRFGGTLALDAVDLDIRPGRVLALLGPNGAGKSTLIKVLAGVHHADAGTVTVAGHPLGTEAASRAMSFIHQDLGLVEWMTVAENIALGAGYPRRAGLVSWRRTRRQATAALGIVAAHLDPDTPLADLPRAERSLVALARALSSRAALLVLDEPTASLPAADCARLFDVLRTLRDQGHALVHVTHRIDEVYRVADDFAVLRDGRLISEGPLRGYDPARLVHDIVGRPPGGHRIAPAAGPAVLRLDGVGTANTAPVSLELRAGEILGMVGLTGAGHRELGRALAGAGRLLGGRALLDGRPYAPDTVAAAVAAGVGLVTSNRQEEGCAAELTVRENFLANPRAGGGPAVHWIRPRRERAAAAALIERFSVSPGDTEAPIATLSGGNQQKVMIGRWLGRERRLLILEEPTAGVDVGAKAALYRLLQEALADGLAVLLLSTDFEEVAQVCHRALVFVRGDVTVQLSGEALTAAALARASSAMTALTGTRRQ</sequence>
<keyword evidence="5" id="KW-0547">Nucleotide-binding</keyword>
<keyword evidence="4" id="KW-0677">Repeat</keyword>
<dbReference type="InterPro" id="IPR027417">
    <property type="entry name" value="P-loop_NTPase"/>
</dbReference>
<dbReference type="InterPro" id="IPR050107">
    <property type="entry name" value="ABC_carbohydrate_import_ATPase"/>
</dbReference>
<evidence type="ECO:0000256" key="8">
    <source>
        <dbReference type="ARBA" id="ARBA00023136"/>
    </source>
</evidence>
<dbReference type="SUPFAM" id="SSF52540">
    <property type="entry name" value="P-loop containing nucleoside triphosphate hydrolases"/>
    <property type="match status" value="2"/>
</dbReference>
<dbReference type="PROSITE" id="PS00211">
    <property type="entry name" value="ABC_TRANSPORTER_1"/>
    <property type="match status" value="1"/>
</dbReference>
<evidence type="ECO:0000313" key="11">
    <source>
        <dbReference type="Proteomes" id="UP000600080"/>
    </source>
</evidence>
<accession>A0ABQ2J0G1</accession>
<evidence type="ECO:0000256" key="5">
    <source>
        <dbReference type="ARBA" id="ARBA00022741"/>
    </source>
</evidence>
<evidence type="ECO:0000313" key="10">
    <source>
        <dbReference type="EMBL" id="GGN34506.1"/>
    </source>
</evidence>
<evidence type="ECO:0000256" key="7">
    <source>
        <dbReference type="ARBA" id="ARBA00022967"/>
    </source>
</evidence>
<evidence type="ECO:0000259" key="9">
    <source>
        <dbReference type="PROSITE" id="PS50893"/>
    </source>
</evidence>
<dbReference type="Pfam" id="PF00005">
    <property type="entry name" value="ABC_tran"/>
    <property type="match status" value="2"/>
</dbReference>
<dbReference type="RefSeq" id="WP_189095975.1">
    <property type="nucleotide sequence ID" value="NZ_BMND01000002.1"/>
</dbReference>
<dbReference type="CDD" id="cd03216">
    <property type="entry name" value="ABC_Carb_Monos_I"/>
    <property type="match status" value="1"/>
</dbReference>
<dbReference type="SMART" id="SM00382">
    <property type="entry name" value="AAA"/>
    <property type="match status" value="2"/>
</dbReference>
<dbReference type="GO" id="GO:0005524">
    <property type="term" value="F:ATP binding"/>
    <property type="evidence" value="ECO:0007669"/>
    <property type="project" value="UniProtKB-KW"/>
</dbReference>
<keyword evidence="11" id="KW-1185">Reference proteome</keyword>
<organism evidence="10 11">
    <name type="scientific">Streptomyces kronopolitis</name>
    <dbReference type="NCBI Taxonomy" id="1612435"/>
    <lineage>
        <taxon>Bacteria</taxon>
        <taxon>Bacillati</taxon>
        <taxon>Actinomycetota</taxon>
        <taxon>Actinomycetes</taxon>
        <taxon>Kitasatosporales</taxon>
        <taxon>Streptomycetaceae</taxon>
        <taxon>Streptomyces</taxon>
    </lineage>
</organism>
<dbReference type="InterPro" id="IPR003593">
    <property type="entry name" value="AAA+_ATPase"/>
</dbReference>
<evidence type="ECO:0000256" key="2">
    <source>
        <dbReference type="ARBA" id="ARBA00022475"/>
    </source>
</evidence>
<dbReference type="CDD" id="cd03215">
    <property type="entry name" value="ABC_Carb_Monos_II"/>
    <property type="match status" value="1"/>
</dbReference>
<dbReference type="Gene3D" id="3.40.50.300">
    <property type="entry name" value="P-loop containing nucleotide triphosphate hydrolases"/>
    <property type="match status" value="2"/>
</dbReference>
<dbReference type="GeneID" id="301546556"/>
<feature type="domain" description="ABC transporter" evidence="9">
    <location>
        <begin position="19"/>
        <end position="251"/>
    </location>
</feature>
<proteinExistence type="predicted"/>
<dbReference type="InterPro" id="IPR003439">
    <property type="entry name" value="ABC_transporter-like_ATP-bd"/>
</dbReference>
<name>A0ABQ2J0G1_9ACTN</name>
<feature type="domain" description="ABC transporter" evidence="9">
    <location>
        <begin position="260"/>
        <end position="503"/>
    </location>
</feature>
<keyword evidence="2" id="KW-1003">Cell membrane</keyword>
<dbReference type="InterPro" id="IPR017871">
    <property type="entry name" value="ABC_transporter-like_CS"/>
</dbReference>
<keyword evidence="3" id="KW-0762">Sugar transport</keyword>
<evidence type="ECO:0000256" key="3">
    <source>
        <dbReference type="ARBA" id="ARBA00022597"/>
    </source>
</evidence>
<reference evidence="11" key="1">
    <citation type="journal article" date="2019" name="Int. J. Syst. Evol. Microbiol.">
        <title>The Global Catalogue of Microorganisms (GCM) 10K type strain sequencing project: providing services to taxonomists for standard genome sequencing and annotation.</title>
        <authorList>
            <consortium name="The Broad Institute Genomics Platform"/>
            <consortium name="The Broad Institute Genome Sequencing Center for Infectious Disease"/>
            <person name="Wu L."/>
            <person name="Ma J."/>
        </authorList>
    </citation>
    <scope>NUCLEOTIDE SEQUENCE [LARGE SCALE GENOMIC DNA]</scope>
    <source>
        <strain evidence="11">CGMCC 4.7323</strain>
    </source>
</reference>
<keyword evidence="6 10" id="KW-0067">ATP-binding</keyword>
<keyword evidence="1" id="KW-0813">Transport</keyword>
<evidence type="ECO:0000256" key="1">
    <source>
        <dbReference type="ARBA" id="ARBA00022448"/>
    </source>
</evidence>
<dbReference type="PROSITE" id="PS50893">
    <property type="entry name" value="ABC_TRANSPORTER_2"/>
    <property type="match status" value="2"/>
</dbReference>
<gene>
    <name evidence="10" type="ORF">GCM10012285_06650</name>
</gene>
<keyword evidence="7" id="KW-1278">Translocase</keyword>
<dbReference type="PANTHER" id="PTHR43790:SF3">
    <property type="entry name" value="D-ALLOSE IMPORT ATP-BINDING PROTEIN ALSA-RELATED"/>
    <property type="match status" value="1"/>
</dbReference>
<dbReference type="EMBL" id="BMND01000002">
    <property type="protein sequence ID" value="GGN34506.1"/>
    <property type="molecule type" value="Genomic_DNA"/>
</dbReference>
<evidence type="ECO:0000256" key="4">
    <source>
        <dbReference type="ARBA" id="ARBA00022737"/>
    </source>
</evidence>
<dbReference type="PANTHER" id="PTHR43790">
    <property type="entry name" value="CARBOHYDRATE TRANSPORT ATP-BINDING PROTEIN MG119-RELATED"/>
    <property type="match status" value="1"/>
</dbReference>
<protein>
    <submittedName>
        <fullName evidence="10">Sugar ABC transporter ATP-binding protein</fullName>
    </submittedName>
</protein>
<keyword evidence="8" id="KW-0472">Membrane</keyword>